<evidence type="ECO:0000313" key="1">
    <source>
        <dbReference type="EMBL" id="PON25415.1"/>
    </source>
</evidence>
<keyword evidence="2" id="KW-1185">Reference proteome</keyword>
<dbReference type="RefSeq" id="XP_024405548.1">
    <property type="nucleotide sequence ID" value="XM_024549690.1"/>
</dbReference>
<protein>
    <submittedName>
        <fullName evidence="1">Uncharacterized protein</fullName>
    </submittedName>
</protein>
<feature type="non-terminal residue" evidence="1">
    <location>
        <position position="1"/>
    </location>
</feature>
<accession>A0A2P4ZMB3</accession>
<dbReference type="GeneID" id="36347593"/>
<dbReference type="Proteomes" id="UP000054821">
    <property type="component" value="Unassembled WGS sequence"/>
</dbReference>
<evidence type="ECO:0000313" key="2">
    <source>
        <dbReference type="Proteomes" id="UP000054821"/>
    </source>
</evidence>
<organism evidence="1 2">
    <name type="scientific">Trichoderma gamsii</name>
    <dbReference type="NCBI Taxonomy" id="398673"/>
    <lineage>
        <taxon>Eukaryota</taxon>
        <taxon>Fungi</taxon>
        <taxon>Dikarya</taxon>
        <taxon>Ascomycota</taxon>
        <taxon>Pezizomycotina</taxon>
        <taxon>Sordariomycetes</taxon>
        <taxon>Hypocreomycetidae</taxon>
        <taxon>Hypocreales</taxon>
        <taxon>Hypocreaceae</taxon>
        <taxon>Trichoderma</taxon>
    </lineage>
</organism>
<reference evidence="1 2" key="1">
    <citation type="journal article" date="2016" name="Genome Announc.">
        <title>Draft Whole-Genome Sequence of Trichoderma gamsii T6085, a Promising Biocontrol Agent of Fusarium Head Blight on Wheat.</title>
        <authorList>
            <person name="Baroncelli R."/>
            <person name="Zapparata A."/>
            <person name="Piaggeschi G."/>
            <person name="Sarrocco S."/>
            <person name="Vannacci G."/>
        </authorList>
    </citation>
    <scope>NUCLEOTIDE SEQUENCE [LARGE SCALE GENOMIC DNA]</scope>
    <source>
        <strain evidence="1 2">T6085</strain>
    </source>
</reference>
<dbReference type="EMBL" id="JPDN02000018">
    <property type="protein sequence ID" value="PON25415.1"/>
    <property type="molecule type" value="Genomic_DNA"/>
</dbReference>
<gene>
    <name evidence="1" type="ORF">TGAM01_v205709</name>
</gene>
<comment type="caution">
    <text evidence="1">The sequence shown here is derived from an EMBL/GenBank/DDBJ whole genome shotgun (WGS) entry which is preliminary data.</text>
</comment>
<proteinExistence type="predicted"/>
<dbReference type="AlphaFoldDB" id="A0A2P4ZMB3"/>
<sequence length="46" mass="5074">KASQPWLGVIAATYFLQGSRINFLSPYAPLPVLVARHLNSELAEPH</sequence>
<name>A0A2P4ZMB3_9HYPO</name>